<evidence type="ECO:0000256" key="2">
    <source>
        <dbReference type="ARBA" id="ARBA00007358"/>
    </source>
</evidence>
<evidence type="ECO:0000259" key="5">
    <source>
        <dbReference type="Pfam" id="PF00465"/>
    </source>
</evidence>
<dbReference type="EMBL" id="CP139781">
    <property type="protein sequence ID" value="WRQ88271.1"/>
    <property type="molecule type" value="Genomic_DNA"/>
</dbReference>
<dbReference type="SUPFAM" id="SSF56796">
    <property type="entry name" value="Dehydroquinate synthase-like"/>
    <property type="match status" value="1"/>
</dbReference>
<reference evidence="7 8" key="1">
    <citation type="submission" date="2023-12" db="EMBL/GenBank/DDBJ databases">
        <title>Description of an unclassified Opitutus bacterium of Verrucomicrobiota.</title>
        <authorList>
            <person name="Zhang D.-F."/>
        </authorList>
    </citation>
    <scope>NUCLEOTIDE SEQUENCE [LARGE SCALE GENOMIC DNA]</scope>
    <source>
        <strain evidence="7 8">WL0086</strain>
    </source>
</reference>
<dbReference type="PANTHER" id="PTHR11496">
    <property type="entry name" value="ALCOHOL DEHYDROGENASE"/>
    <property type="match status" value="1"/>
</dbReference>
<accession>A0ABZ1C993</accession>
<dbReference type="CDD" id="cd08551">
    <property type="entry name" value="Fe-ADH"/>
    <property type="match status" value="1"/>
</dbReference>
<dbReference type="RefSeq" id="WP_221032392.1">
    <property type="nucleotide sequence ID" value="NZ_CP139781.1"/>
</dbReference>
<keyword evidence="4" id="KW-0520">NAD</keyword>
<name>A0ABZ1C993_9BACT</name>
<dbReference type="PROSITE" id="PS00913">
    <property type="entry name" value="ADH_IRON_1"/>
    <property type="match status" value="1"/>
</dbReference>
<comment type="similarity">
    <text evidence="2">Belongs to the iron-containing alcohol dehydrogenase family.</text>
</comment>
<dbReference type="Pfam" id="PF00465">
    <property type="entry name" value="Fe-ADH"/>
    <property type="match status" value="1"/>
</dbReference>
<dbReference type="Gene3D" id="1.20.1090.10">
    <property type="entry name" value="Dehydroquinate synthase-like - alpha domain"/>
    <property type="match status" value="1"/>
</dbReference>
<dbReference type="InterPro" id="IPR001670">
    <property type="entry name" value="ADH_Fe/GldA"/>
</dbReference>
<dbReference type="InterPro" id="IPR039697">
    <property type="entry name" value="Alcohol_dehydrogenase_Fe"/>
</dbReference>
<sequence length="388" mass="40268">MSAASSLTFRQPPQISLGPNVAASALESWVRGPYRRLWVLTAPPVLALAEQVLAPWREAGAAIEIVTDLAAEPTTAQCEALRARATRFAPDLVIGLGGGSVLDVAKVVAALHDRTEPATDFYGINVLEARRTKLICIPTTAGTGSEVSPNSLLFDDATQTKKAIISPALIPDAAIVDAALMTGLPPSFTATTGIDALAHCLEAYASRNAHPTVDLWALAGVALVGEKLLTAVNHGNDLAARHALATASLYGGLSLGPVNTNGVHALAYPLSGALHLAHGISIALMLPAVVAFNVPAQPTRFAALARALGADPDHCADDATTAAQLPDLLTRLITASGIQLGLRHHGVTAAMIPTLADEALLVTRLLQNNPRPVTRDDAIAIYQAAFEA</sequence>
<evidence type="ECO:0000256" key="4">
    <source>
        <dbReference type="ARBA" id="ARBA00023027"/>
    </source>
</evidence>
<evidence type="ECO:0000256" key="1">
    <source>
        <dbReference type="ARBA" id="ARBA00001962"/>
    </source>
</evidence>
<protein>
    <submittedName>
        <fullName evidence="7">Iron-containing alcohol dehydrogenase</fullName>
        <ecNumber evidence="7">1.1.1.-</ecNumber>
    </submittedName>
</protein>
<keyword evidence="3 7" id="KW-0560">Oxidoreductase</keyword>
<comment type="cofactor">
    <cofactor evidence="1">
        <name>Fe cation</name>
        <dbReference type="ChEBI" id="CHEBI:24875"/>
    </cofactor>
</comment>
<organism evidence="7 8">
    <name type="scientific">Actomonas aquatica</name>
    <dbReference type="NCBI Taxonomy" id="2866162"/>
    <lineage>
        <taxon>Bacteria</taxon>
        <taxon>Pseudomonadati</taxon>
        <taxon>Verrucomicrobiota</taxon>
        <taxon>Opitutia</taxon>
        <taxon>Opitutales</taxon>
        <taxon>Opitutaceae</taxon>
        <taxon>Actomonas</taxon>
    </lineage>
</organism>
<dbReference type="PANTHER" id="PTHR11496:SF102">
    <property type="entry name" value="ALCOHOL DEHYDROGENASE 4"/>
    <property type="match status" value="1"/>
</dbReference>
<evidence type="ECO:0000256" key="3">
    <source>
        <dbReference type="ARBA" id="ARBA00023002"/>
    </source>
</evidence>
<gene>
    <name evidence="7" type="ORF">K1X11_002560</name>
</gene>
<dbReference type="Gene3D" id="3.40.50.1970">
    <property type="match status" value="1"/>
</dbReference>
<dbReference type="EC" id="1.1.1.-" evidence="7"/>
<evidence type="ECO:0000313" key="8">
    <source>
        <dbReference type="Proteomes" id="UP000738431"/>
    </source>
</evidence>
<proteinExistence type="inferred from homology"/>
<dbReference type="InterPro" id="IPR018211">
    <property type="entry name" value="ADH_Fe_CS"/>
</dbReference>
<evidence type="ECO:0000259" key="6">
    <source>
        <dbReference type="Pfam" id="PF25137"/>
    </source>
</evidence>
<dbReference type="Proteomes" id="UP000738431">
    <property type="component" value="Chromosome"/>
</dbReference>
<keyword evidence="8" id="KW-1185">Reference proteome</keyword>
<feature type="domain" description="Fe-containing alcohol dehydrogenase-like C-terminal" evidence="6">
    <location>
        <begin position="189"/>
        <end position="386"/>
    </location>
</feature>
<evidence type="ECO:0000313" key="7">
    <source>
        <dbReference type="EMBL" id="WRQ88271.1"/>
    </source>
</evidence>
<dbReference type="GO" id="GO:0016491">
    <property type="term" value="F:oxidoreductase activity"/>
    <property type="evidence" value="ECO:0007669"/>
    <property type="project" value="UniProtKB-KW"/>
</dbReference>
<dbReference type="InterPro" id="IPR056798">
    <property type="entry name" value="ADH_Fe_C"/>
</dbReference>
<dbReference type="Pfam" id="PF25137">
    <property type="entry name" value="ADH_Fe_C"/>
    <property type="match status" value="1"/>
</dbReference>
<feature type="domain" description="Alcohol dehydrogenase iron-type/glycerol dehydrogenase GldA" evidence="5">
    <location>
        <begin position="12"/>
        <end position="177"/>
    </location>
</feature>